<reference evidence="1" key="1">
    <citation type="submission" date="2014-07" db="EMBL/GenBank/DDBJ databases">
        <authorList>
            <person name="Martin A.A"/>
            <person name="De Silva N."/>
        </authorList>
    </citation>
    <scope>NUCLEOTIDE SEQUENCE</scope>
</reference>
<name>A0A0K0FNQ8_STRVS</name>
<protein>
    <submittedName>
        <fullName evidence="2">Uncharacterized protein</fullName>
    </submittedName>
</protein>
<proteinExistence type="predicted"/>
<dbReference type="WBParaSite" id="SVE_1063800.1">
    <property type="protein sequence ID" value="SVE_1063800.1"/>
    <property type="gene ID" value="SVE_1063800"/>
</dbReference>
<reference evidence="2" key="2">
    <citation type="submission" date="2015-08" db="UniProtKB">
        <authorList>
            <consortium name="WormBaseParasite"/>
        </authorList>
    </citation>
    <scope>IDENTIFICATION</scope>
</reference>
<sequence length="76" mass="8902">MKEISIDIICPIAYKNFVSNFSEEYIVVTVFEQYIEDQLFFIGFGRYFCEYTSEDSNVPYDGKPGDLYQKCVLIQS</sequence>
<evidence type="ECO:0000313" key="2">
    <source>
        <dbReference type="WBParaSite" id="SVE_1063800.1"/>
    </source>
</evidence>
<keyword evidence="1" id="KW-1185">Reference proteome</keyword>
<dbReference type="Proteomes" id="UP000035680">
    <property type="component" value="Unassembled WGS sequence"/>
</dbReference>
<evidence type="ECO:0000313" key="1">
    <source>
        <dbReference type="Proteomes" id="UP000035680"/>
    </source>
</evidence>
<dbReference type="AlphaFoldDB" id="A0A0K0FNQ8"/>
<accession>A0A0K0FNQ8</accession>
<organism evidence="1 2">
    <name type="scientific">Strongyloides venezuelensis</name>
    <name type="common">Threadworm</name>
    <dbReference type="NCBI Taxonomy" id="75913"/>
    <lineage>
        <taxon>Eukaryota</taxon>
        <taxon>Metazoa</taxon>
        <taxon>Ecdysozoa</taxon>
        <taxon>Nematoda</taxon>
        <taxon>Chromadorea</taxon>
        <taxon>Rhabditida</taxon>
        <taxon>Tylenchina</taxon>
        <taxon>Panagrolaimomorpha</taxon>
        <taxon>Strongyloidoidea</taxon>
        <taxon>Strongyloididae</taxon>
        <taxon>Strongyloides</taxon>
    </lineage>
</organism>